<organism evidence="2">
    <name type="scientific">gut metagenome</name>
    <dbReference type="NCBI Taxonomy" id="749906"/>
    <lineage>
        <taxon>unclassified sequences</taxon>
        <taxon>metagenomes</taxon>
        <taxon>organismal metagenomes</taxon>
    </lineage>
</organism>
<reference evidence="2" key="1">
    <citation type="journal article" date="2012" name="PLoS ONE">
        <title>Gene sets for utilization of primary and secondary nutrition supplies in the distal gut of endangered iberian lynx.</title>
        <authorList>
            <person name="Alcaide M."/>
            <person name="Messina E."/>
            <person name="Richter M."/>
            <person name="Bargiela R."/>
            <person name="Peplies J."/>
            <person name="Huws S.A."/>
            <person name="Newbold C.J."/>
            <person name="Golyshin P.N."/>
            <person name="Simon M.A."/>
            <person name="Lopez G."/>
            <person name="Yakimov M.M."/>
            <person name="Ferrer M."/>
        </authorList>
    </citation>
    <scope>NUCLEOTIDE SEQUENCE</scope>
</reference>
<feature type="transmembrane region" description="Helical" evidence="1">
    <location>
        <begin position="16"/>
        <end position="35"/>
    </location>
</feature>
<name>J9FQL5_9ZZZZ</name>
<evidence type="ECO:0000256" key="1">
    <source>
        <dbReference type="SAM" id="Phobius"/>
    </source>
</evidence>
<dbReference type="EMBL" id="AMCI01009345">
    <property type="protein sequence ID" value="EJW89649.1"/>
    <property type="molecule type" value="Genomic_DNA"/>
</dbReference>
<comment type="caution">
    <text evidence="2">The sequence shown here is derived from an EMBL/GenBank/DDBJ whole genome shotgun (WGS) entry which is preliminary data.</text>
</comment>
<protein>
    <submittedName>
        <fullName evidence="2">Uncharacterized protein</fullName>
    </submittedName>
</protein>
<evidence type="ECO:0000313" key="2">
    <source>
        <dbReference type="EMBL" id="EJW89649.1"/>
    </source>
</evidence>
<keyword evidence="1" id="KW-0812">Transmembrane</keyword>
<sequence>MPFVRTAFLFLKPNKIILITYIFIMKYLITSYRAVYASGVRDTVKLPYPIQSDNLEATRMFLKEKHECANINLTYSEQ</sequence>
<keyword evidence="1" id="KW-1133">Transmembrane helix</keyword>
<gene>
    <name evidence="2" type="ORF">EVA_22249</name>
</gene>
<keyword evidence="1" id="KW-0472">Membrane</keyword>
<accession>J9FQL5</accession>
<dbReference type="AlphaFoldDB" id="J9FQL5"/>
<proteinExistence type="predicted"/>